<gene>
    <name evidence="4" type="ORF">SLS56_006269</name>
</gene>
<dbReference type="PANTHER" id="PTHR21661">
    <property type="entry name" value="EPOXIDE HYDROLASE 1-RELATED"/>
    <property type="match status" value="1"/>
</dbReference>
<reference evidence="4 5" key="1">
    <citation type="submission" date="2024-02" db="EMBL/GenBank/DDBJ databases">
        <title>De novo assembly and annotation of 12 fungi associated with fruit tree decline syndrome in Ontario, Canada.</title>
        <authorList>
            <person name="Sulman M."/>
            <person name="Ellouze W."/>
            <person name="Ilyukhin E."/>
        </authorList>
    </citation>
    <scope>NUCLEOTIDE SEQUENCE [LARGE SCALE GENOMIC DNA]</scope>
    <source>
        <strain evidence="4 5">M1-105</strain>
    </source>
</reference>
<dbReference type="InterPro" id="IPR029058">
    <property type="entry name" value="AB_hydrolase_fold"/>
</dbReference>
<evidence type="ECO:0000313" key="5">
    <source>
        <dbReference type="Proteomes" id="UP001521116"/>
    </source>
</evidence>
<evidence type="ECO:0000256" key="2">
    <source>
        <dbReference type="ARBA" id="ARBA00022801"/>
    </source>
</evidence>
<dbReference type="PANTHER" id="PTHR21661:SF39">
    <property type="entry name" value="HYDROLASE, PUTATIVE (AFU_ORTHOLOGUE AFUA_3G08960)-RELATED"/>
    <property type="match status" value="1"/>
</dbReference>
<keyword evidence="2" id="KW-0378">Hydrolase</keyword>
<comment type="caution">
    <text evidence="4">The sequence shown here is derived from an EMBL/GenBank/DDBJ whole genome shotgun (WGS) entry which is preliminary data.</text>
</comment>
<name>A0ABR3SR94_9PEZI</name>
<comment type="similarity">
    <text evidence="1">Belongs to the peptidase S33 family.</text>
</comment>
<dbReference type="Proteomes" id="UP001521116">
    <property type="component" value="Unassembled WGS sequence"/>
</dbReference>
<keyword evidence="5" id="KW-1185">Reference proteome</keyword>
<dbReference type="EMBL" id="JAJVDC020000070">
    <property type="protein sequence ID" value="KAL1627648.1"/>
    <property type="molecule type" value="Genomic_DNA"/>
</dbReference>
<dbReference type="InterPro" id="IPR016292">
    <property type="entry name" value="Epoxide_hydrolase"/>
</dbReference>
<evidence type="ECO:0000256" key="1">
    <source>
        <dbReference type="ARBA" id="ARBA00010088"/>
    </source>
</evidence>
<organism evidence="4 5">
    <name type="scientific">Neofusicoccum ribis</name>
    <dbReference type="NCBI Taxonomy" id="45134"/>
    <lineage>
        <taxon>Eukaryota</taxon>
        <taxon>Fungi</taxon>
        <taxon>Dikarya</taxon>
        <taxon>Ascomycota</taxon>
        <taxon>Pezizomycotina</taxon>
        <taxon>Dothideomycetes</taxon>
        <taxon>Dothideomycetes incertae sedis</taxon>
        <taxon>Botryosphaeriales</taxon>
        <taxon>Botryosphaeriaceae</taxon>
        <taxon>Neofusicoccum</taxon>
    </lineage>
</organism>
<dbReference type="PRINTS" id="PR00412">
    <property type="entry name" value="EPOXHYDRLASE"/>
</dbReference>
<dbReference type="PIRSF" id="PIRSF001112">
    <property type="entry name" value="Epoxide_hydrolase"/>
    <property type="match status" value="1"/>
</dbReference>
<dbReference type="InterPro" id="IPR000639">
    <property type="entry name" value="Epox_hydrolase-like"/>
</dbReference>
<dbReference type="InterPro" id="IPR010497">
    <property type="entry name" value="Epoxide_hydro_N"/>
</dbReference>
<accession>A0ABR3SR94</accession>
<protein>
    <recommendedName>
        <fullName evidence="3">Epoxide hydrolase N-terminal domain-containing protein</fullName>
    </recommendedName>
</protein>
<evidence type="ECO:0000259" key="3">
    <source>
        <dbReference type="Pfam" id="PF06441"/>
    </source>
</evidence>
<feature type="domain" description="Epoxide hydrolase N-terminal" evidence="3">
    <location>
        <begin position="21"/>
        <end position="133"/>
    </location>
</feature>
<dbReference type="SUPFAM" id="SSF53474">
    <property type="entry name" value="alpha/beta-Hydrolases"/>
    <property type="match status" value="1"/>
</dbReference>
<evidence type="ECO:0000313" key="4">
    <source>
        <dbReference type="EMBL" id="KAL1627648.1"/>
    </source>
</evidence>
<proteinExistence type="inferred from homology"/>
<sequence>MPSPPLFARPPFPVSPDGALSQFRIAVPEDDVQKLKTLLELLPIARPNWENGHNDRVFGTPRDWLADSVEYWKNKFDWRRQEETLNTIPQFKAEVTDDDGQRYSIHFAALFSENKDAVPLLLSHGWPGSIVEFMPILLKLREKYASAPEKLPYHVVVPSLVGFGFSSPPPLDKDFTILDIARIFNKVMVALGFGERGYITQGGDLGGPIAETLAALYDPVKAVHLNIYFIMSELPKVTFSDPTEEQAVERGNKFRATGMAYGMVHATRPSTAGLALGSSPIALLAWIGEKMVEWSAPASTPSLDTILTNVSIYWFTGTYPTSIWCYRALLGGPRATGGHLNGGKPKAFSWFPNEIAPPPKEIVRADKAVTHFYEHDKGGHFAALEVPDVLWADVEDFVSKVWKD</sequence>
<dbReference type="Pfam" id="PF06441">
    <property type="entry name" value="EHN"/>
    <property type="match status" value="1"/>
</dbReference>
<dbReference type="Gene3D" id="3.40.50.1820">
    <property type="entry name" value="alpha/beta hydrolase"/>
    <property type="match status" value="1"/>
</dbReference>